<dbReference type="InterPro" id="IPR001279">
    <property type="entry name" value="Metallo-B-lactamas"/>
</dbReference>
<protein>
    <submittedName>
        <fullName evidence="2">MBL fold metallo-hydrolase</fullName>
    </submittedName>
</protein>
<proteinExistence type="predicted"/>
<dbReference type="RefSeq" id="WP_217668644.1">
    <property type="nucleotide sequence ID" value="NZ_JAHRID010000003.1"/>
</dbReference>
<evidence type="ECO:0000313" key="2">
    <source>
        <dbReference type="EMBL" id="MBV2129012.1"/>
    </source>
</evidence>
<evidence type="ECO:0000313" key="3">
    <source>
        <dbReference type="Proteomes" id="UP000704611"/>
    </source>
</evidence>
<gene>
    <name evidence="2" type="ORF">KQY15_07905</name>
</gene>
<organism evidence="2 3">
    <name type="scientific">Arsukibacterium indicum</name>
    <dbReference type="NCBI Taxonomy" id="2848612"/>
    <lineage>
        <taxon>Bacteria</taxon>
        <taxon>Pseudomonadati</taxon>
        <taxon>Pseudomonadota</taxon>
        <taxon>Gammaproteobacteria</taxon>
        <taxon>Chromatiales</taxon>
        <taxon>Chromatiaceae</taxon>
        <taxon>Arsukibacterium</taxon>
    </lineage>
</organism>
<keyword evidence="3" id="KW-1185">Reference proteome</keyword>
<dbReference type="Pfam" id="PF00753">
    <property type="entry name" value="Lactamase_B"/>
    <property type="match status" value="1"/>
</dbReference>
<dbReference type="EMBL" id="JAHRID010000003">
    <property type="protein sequence ID" value="MBV2129012.1"/>
    <property type="molecule type" value="Genomic_DNA"/>
</dbReference>
<evidence type="ECO:0000259" key="1">
    <source>
        <dbReference type="SMART" id="SM00849"/>
    </source>
</evidence>
<reference evidence="2 3" key="1">
    <citation type="submission" date="2021-06" db="EMBL/GenBank/DDBJ databases">
        <title>Rheinheimera indica sp. nov., isolated from deep-sea sediment.</title>
        <authorList>
            <person name="Wang Z."/>
            <person name="Zhang X.-Y."/>
        </authorList>
    </citation>
    <scope>NUCLEOTIDE SEQUENCE [LARGE SCALE GENOMIC DNA]</scope>
    <source>
        <strain evidence="2 3">SM2107</strain>
    </source>
</reference>
<name>A0ABS6MJL7_9GAMM</name>
<accession>A0ABS6MJL7</accession>
<dbReference type="Proteomes" id="UP000704611">
    <property type="component" value="Unassembled WGS sequence"/>
</dbReference>
<dbReference type="SMART" id="SM00849">
    <property type="entry name" value="Lactamase_B"/>
    <property type="match status" value="1"/>
</dbReference>
<comment type="caution">
    <text evidence="2">The sequence shown here is derived from an EMBL/GenBank/DDBJ whole genome shotgun (WGS) entry which is preliminary data.</text>
</comment>
<sequence length="290" mass="32656">MKYLALIILLCNPFSLKADATQYRILHIKDNVYRFTADRHHSAFMVTDAGIFITDPISKDAASWLKQQLASRFKVPVRYMAYSHNHIDHTAGGQAFAQDGVTVIAHQLAADDLHMTKAPTALPDVTFTDKLTVTLADSQVQLSYYGTNNGRGNVAMRFMPANVLFVVDWIVVGRMPYKNLPGYDIQGMIQSTRALLAGPPFEIFVGGHAEIGKRADIEHYLSYLEALYAAVRDGMLEGKQLEQLQHEIKLPAYSGLRMYDEWLPLNVEGVYKTLVDSSYFNFRPDLQTTF</sequence>
<feature type="domain" description="Metallo-beta-lactamase" evidence="1">
    <location>
        <begin position="40"/>
        <end position="208"/>
    </location>
</feature>